<keyword evidence="2" id="KW-1185">Reference proteome</keyword>
<proteinExistence type="predicted"/>
<dbReference type="RefSeq" id="WP_236088892.1">
    <property type="nucleotide sequence ID" value="NZ_JAKGSG010000025.1"/>
</dbReference>
<evidence type="ECO:0000313" key="2">
    <source>
        <dbReference type="Proteomes" id="UP001165405"/>
    </source>
</evidence>
<name>A0AA41U793_9MICO</name>
<accession>A0AA41U793</accession>
<gene>
    <name evidence="1" type="ORF">L1785_08955</name>
</gene>
<dbReference type="Proteomes" id="UP001165405">
    <property type="component" value="Unassembled WGS sequence"/>
</dbReference>
<organism evidence="1 2">
    <name type="scientific">Antribacter soli</name>
    <dbReference type="NCBI Taxonomy" id="2910976"/>
    <lineage>
        <taxon>Bacteria</taxon>
        <taxon>Bacillati</taxon>
        <taxon>Actinomycetota</taxon>
        <taxon>Actinomycetes</taxon>
        <taxon>Micrococcales</taxon>
        <taxon>Promicromonosporaceae</taxon>
        <taxon>Antribacter</taxon>
    </lineage>
</organism>
<dbReference type="EMBL" id="JAKGSG010000025">
    <property type="protein sequence ID" value="MCF4121110.1"/>
    <property type="molecule type" value="Genomic_DNA"/>
</dbReference>
<sequence length="64" mass="6898">MGPSPTTVVDVEEAMRDVIDLELWPSTGLVRSFAARDTGDRDGCGGHLVLQVREWTWPGSRGGG</sequence>
<evidence type="ECO:0000313" key="1">
    <source>
        <dbReference type="EMBL" id="MCF4121110.1"/>
    </source>
</evidence>
<dbReference type="AlphaFoldDB" id="A0AA41U793"/>
<comment type="caution">
    <text evidence="1">The sequence shown here is derived from an EMBL/GenBank/DDBJ whole genome shotgun (WGS) entry which is preliminary data.</text>
</comment>
<protein>
    <submittedName>
        <fullName evidence="1">Uncharacterized protein</fullName>
    </submittedName>
</protein>
<reference evidence="1" key="1">
    <citation type="submission" date="2022-01" db="EMBL/GenBank/DDBJ databases">
        <title>Antribacter sp. nov., isolated from Guizhou of China.</title>
        <authorList>
            <person name="Chengliang C."/>
            <person name="Ya Z."/>
        </authorList>
    </citation>
    <scope>NUCLEOTIDE SEQUENCE</scope>
    <source>
        <strain evidence="1">KLBMP 9083</strain>
    </source>
</reference>